<evidence type="ECO:0000259" key="1">
    <source>
        <dbReference type="Pfam" id="PF07883"/>
    </source>
</evidence>
<proteinExistence type="predicted"/>
<dbReference type="AlphaFoldDB" id="A0A162L5Z5"/>
<reference evidence="3 4" key="1">
    <citation type="submission" date="2015-12" db="EMBL/GenBank/DDBJ databases">
        <title>Genome sequence of Tistrella mobilis MCCC 1A02139.</title>
        <authorList>
            <person name="Lu L."/>
            <person name="Lai Q."/>
            <person name="Shao Z."/>
            <person name="Qian P."/>
        </authorList>
    </citation>
    <scope>NUCLEOTIDE SEQUENCE [LARGE SCALE GENOMIC DNA]</scope>
    <source>
        <strain evidence="3 4">MCCC 1A02139</strain>
    </source>
</reference>
<dbReference type="GeneID" id="97242955"/>
<dbReference type="OrthoDB" id="7220291at2"/>
<evidence type="ECO:0000313" key="5">
    <source>
        <dbReference type="Proteomes" id="UP000257706"/>
    </source>
</evidence>
<evidence type="ECO:0000313" key="2">
    <source>
        <dbReference type="EMBL" id="HAE46216.1"/>
    </source>
</evidence>
<evidence type="ECO:0000313" key="3">
    <source>
        <dbReference type="EMBL" id="KYO53466.1"/>
    </source>
</evidence>
<gene>
    <name evidence="3" type="ORF">AUP44_03730</name>
    <name evidence="2" type="ORF">DCK97_02240</name>
</gene>
<sequence>MDVHAIGKIAGDLPLLTIGPDTRPEDAMAAMRPLAAANGCMAYLLRYAGQVPWERHPHDEQVQVLDGAIQLTLLHDSGPETVKIEAGGFVVIPAGIWHHPAPAPEATTFAVTSMAGTEHSVAQDPRAG</sequence>
<dbReference type="Proteomes" id="UP000257706">
    <property type="component" value="Unassembled WGS sequence"/>
</dbReference>
<dbReference type="RefSeq" id="WP_062763628.1">
    <property type="nucleotide sequence ID" value="NZ_CP121027.1"/>
</dbReference>
<reference evidence="2 5" key="2">
    <citation type="journal article" date="2018" name="Nat. Biotechnol.">
        <title>A standardized bacterial taxonomy based on genome phylogeny substantially revises the tree of life.</title>
        <authorList>
            <person name="Parks D.H."/>
            <person name="Chuvochina M."/>
            <person name="Waite D.W."/>
            <person name="Rinke C."/>
            <person name="Skarshewski A."/>
            <person name="Chaumeil P.A."/>
            <person name="Hugenholtz P."/>
        </authorList>
    </citation>
    <scope>NUCLEOTIDE SEQUENCE [LARGE SCALE GENOMIC DNA]</scope>
    <source>
        <strain evidence="2">UBA8739</strain>
    </source>
</reference>
<protein>
    <submittedName>
        <fullName evidence="2">Cupin domain-containing protein</fullName>
    </submittedName>
</protein>
<organism evidence="3 4">
    <name type="scientific">Tistrella mobilis</name>
    <dbReference type="NCBI Taxonomy" id="171437"/>
    <lineage>
        <taxon>Bacteria</taxon>
        <taxon>Pseudomonadati</taxon>
        <taxon>Pseudomonadota</taxon>
        <taxon>Alphaproteobacteria</taxon>
        <taxon>Geminicoccales</taxon>
        <taxon>Geminicoccaceae</taxon>
        <taxon>Tistrella</taxon>
    </lineage>
</organism>
<dbReference type="Pfam" id="PF07883">
    <property type="entry name" value="Cupin_2"/>
    <property type="match status" value="1"/>
</dbReference>
<evidence type="ECO:0000313" key="4">
    <source>
        <dbReference type="Proteomes" id="UP000075787"/>
    </source>
</evidence>
<dbReference type="SUPFAM" id="SSF51182">
    <property type="entry name" value="RmlC-like cupins"/>
    <property type="match status" value="1"/>
</dbReference>
<dbReference type="Gene3D" id="2.60.120.10">
    <property type="entry name" value="Jelly Rolls"/>
    <property type="match status" value="1"/>
</dbReference>
<dbReference type="EMBL" id="LPZR01000113">
    <property type="protein sequence ID" value="KYO53466.1"/>
    <property type="molecule type" value="Genomic_DNA"/>
</dbReference>
<dbReference type="InterPro" id="IPR014710">
    <property type="entry name" value="RmlC-like_jellyroll"/>
</dbReference>
<dbReference type="InterPro" id="IPR013096">
    <property type="entry name" value="Cupin_2"/>
</dbReference>
<accession>A0A162L5Z5</accession>
<name>A0A162L5Z5_9PROT</name>
<dbReference type="EMBL" id="DMAI01000035">
    <property type="protein sequence ID" value="HAE46216.1"/>
    <property type="molecule type" value="Genomic_DNA"/>
</dbReference>
<dbReference type="Proteomes" id="UP000075787">
    <property type="component" value="Unassembled WGS sequence"/>
</dbReference>
<feature type="domain" description="Cupin type-2" evidence="1">
    <location>
        <begin position="49"/>
        <end position="100"/>
    </location>
</feature>
<comment type="caution">
    <text evidence="3">The sequence shown here is derived from an EMBL/GenBank/DDBJ whole genome shotgun (WGS) entry which is preliminary data.</text>
</comment>
<dbReference type="InterPro" id="IPR011051">
    <property type="entry name" value="RmlC_Cupin_sf"/>
</dbReference>